<dbReference type="CDD" id="cd10527">
    <property type="entry name" value="SET_LSMT"/>
    <property type="match status" value="1"/>
</dbReference>
<dbReference type="OrthoDB" id="341421at2759"/>
<organism evidence="1 2">
    <name type="scientific">Monoraphidium neglectum</name>
    <dbReference type="NCBI Taxonomy" id="145388"/>
    <lineage>
        <taxon>Eukaryota</taxon>
        <taxon>Viridiplantae</taxon>
        <taxon>Chlorophyta</taxon>
        <taxon>core chlorophytes</taxon>
        <taxon>Chlorophyceae</taxon>
        <taxon>CS clade</taxon>
        <taxon>Sphaeropleales</taxon>
        <taxon>Selenastraceae</taxon>
        <taxon>Monoraphidium</taxon>
    </lineage>
</organism>
<evidence type="ECO:0000313" key="1">
    <source>
        <dbReference type="EMBL" id="KIY95247.1"/>
    </source>
</evidence>
<name>A0A0D2J5U1_9CHLO</name>
<reference evidence="1 2" key="1">
    <citation type="journal article" date="2013" name="BMC Genomics">
        <title>Reconstruction of the lipid metabolism for the microalga Monoraphidium neglectum from its genome sequence reveals characteristics suitable for biofuel production.</title>
        <authorList>
            <person name="Bogen C."/>
            <person name="Al-Dilaimi A."/>
            <person name="Albersmeier A."/>
            <person name="Wichmann J."/>
            <person name="Grundmann M."/>
            <person name="Rupp O."/>
            <person name="Lauersen K.J."/>
            <person name="Blifernez-Klassen O."/>
            <person name="Kalinowski J."/>
            <person name="Goesmann A."/>
            <person name="Mussgnug J.H."/>
            <person name="Kruse O."/>
        </authorList>
    </citation>
    <scope>NUCLEOTIDE SEQUENCE [LARGE SCALE GENOMIC DNA]</scope>
    <source>
        <strain evidence="1 2">SAG 48.87</strain>
    </source>
</reference>
<dbReference type="Proteomes" id="UP000054498">
    <property type="component" value="Unassembled WGS sequence"/>
</dbReference>
<dbReference type="RefSeq" id="XP_013894267.1">
    <property type="nucleotide sequence ID" value="XM_014038813.1"/>
</dbReference>
<dbReference type="InterPro" id="IPR050600">
    <property type="entry name" value="SETD3_SETD6_MTase"/>
</dbReference>
<keyword evidence="2" id="KW-1185">Reference proteome</keyword>
<dbReference type="PANTHER" id="PTHR13271">
    <property type="entry name" value="UNCHARACTERIZED PUTATIVE METHYLTRANSFERASE"/>
    <property type="match status" value="1"/>
</dbReference>
<dbReference type="InterPro" id="IPR046341">
    <property type="entry name" value="SET_dom_sf"/>
</dbReference>
<dbReference type="EMBL" id="KK103612">
    <property type="protein sequence ID" value="KIY95247.1"/>
    <property type="molecule type" value="Genomic_DNA"/>
</dbReference>
<dbReference type="PANTHER" id="PTHR13271:SF140">
    <property type="entry name" value="SET DOMAIN-CONTAINING PROTEIN"/>
    <property type="match status" value="1"/>
</dbReference>
<proteinExistence type="predicted"/>
<dbReference type="SUPFAM" id="SSF82199">
    <property type="entry name" value="SET domain"/>
    <property type="match status" value="1"/>
</dbReference>
<accession>A0A0D2J5U1</accession>
<dbReference type="KEGG" id="mng:MNEG_12716"/>
<sequence length="139" mass="14755">MGRLAAHPALMRAKWSEACGRDGGAAIGGATLERFRWAHTCVMSRTFGNAAPGGGIGVRMMVPLIDMLNHAGDRTAGLLTDESFACDNVRWDVVAPGSPSNATGGWEMAVSAKRDVAEGEPLLLSYFEGSNDEFLLHYG</sequence>
<gene>
    <name evidence="1" type="ORF">MNEG_12716</name>
</gene>
<dbReference type="GO" id="GO:0016279">
    <property type="term" value="F:protein-lysine N-methyltransferase activity"/>
    <property type="evidence" value="ECO:0007669"/>
    <property type="project" value="TreeGrafter"/>
</dbReference>
<protein>
    <submittedName>
        <fullName evidence="1">Uncharacterized protein</fullName>
    </submittedName>
</protein>
<dbReference type="GeneID" id="25730106"/>
<dbReference type="Gene3D" id="3.90.1410.10">
    <property type="entry name" value="set domain protein methyltransferase, domain 1"/>
    <property type="match status" value="1"/>
</dbReference>
<evidence type="ECO:0000313" key="2">
    <source>
        <dbReference type="Proteomes" id="UP000054498"/>
    </source>
</evidence>
<dbReference type="AlphaFoldDB" id="A0A0D2J5U1"/>